<dbReference type="Proteomes" id="UP000275078">
    <property type="component" value="Unassembled WGS sequence"/>
</dbReference>
<evidence type="ECO:0000313" key="1">
    <source>
        <dbReference type="EMBL" id="RPA74465.1"/>
    </source>
</evidence>
<evidence type="ECO:0000313" key="2">
    <source>
        <dbReference type="Proteomes" id="UP000275078"/>
    </source>
</evidence>
<dbReference type="AlphaFoldDB" id="A0A3N4HKV4"/>
<proteinExistence type="predicted"/>
<reference evidence="1 2" key="1">
    <citation type="journal article" date="2018" name="Nat. Ecol. Evol.">
        <title>Pezizomycetes genomes reveal the molecular basis of ectomycorrhizal truffle lifestyle.</title>
        <authorList>
            <person name="Murat C."/>
            <person name="Payen T."/>
            <person name="Noel B."/>
            <person name="Kuo A."/>
            <person name="Morin E."/>
            <person name="Chen J."/>
            <person name="Kohler A."/>
            <person name="Krizsan K."/>
            <person name="Balestrini R."/>
            <person name="Da Silva C."/>
            <person name="Montanini B."/>
            <person name="Hainaut M."/>
            <person name="Levati E."/>
            <person name="Barry K.W."/>
            <person name="Belfiori B."/>
            <person name="Cichocki N."/>
            <person name="Clum A."/>
            <person name="Dockter R.B."/>
            <person name="Fauchery L."/>
            <person name="Guy J."/>
            <person name="Iotti M."/>
            <person name="Le Tacon F."/>
            <person name="Lindquist E.A."/>
            <person name="Lipzen A."/>
            <person name="Malagnac F."/>
            <person name="Mello A."/>
            <person name="Molinier V."/>
            <person name="Miyauchi S."/>
            <person name="Poulain J."/>
            <person name="Riccioni C."/>
            <person name="Rubini A."/>
            <person name="Sitrit Y."/>
            <person name="Splivallo R."/>
            <person name="Traeger S."/>
            <person name="Wang M."/>
            <person name="Zifcakova L."/>
            <person name="Wipf D."/>
            <person name="Zambonelli A."/>
            <person name="Paolocci F."/>
            <person name="Nowrousian M."/>
            <person name="Ottonello S."/>
            <person name="Baldrian P."/>
            <person name="Spatafora J.W."/>
            <person name="Henrissat B."/>
            <person name="Nagy L.G."/>
            <person name="Aury J.M."/>
            <person name="Wincker P."/>
            <person name="Grigoriev I.V."/>
            <person name="Bonfante P."/>
            <person name="Martin F.M."/>
        </authorList>
    </citation>
    <scope>NUCLEOTIDE SEQUENCE [LARGE SCALE GENOMIC DNA]</scope>
    <source>
        <strain evidence="1 2">RN42</strain>
    </source>
</reference>
<accession>A0A3N4HKV4</accession>
<dbReference type="EMBL" id="ML119789">
    <property type="protein sequence ID" value="RPA74465.1"/>
    <property type="molecule type" value="Genomic_DNA"/>
</dbReference>
<gene>
    <name evidence="1" type="ORF">BJ508DRAFT_380576</name>
</gene>
<organism evidence="1 2">
    <name type="scientific">Ascobolus immersus RN42</name>
    <dbReference type="NCBI Taxonomy" id="1160509"/>
    <lineage>
        <taxon>Eukaryota</taxon>
        <taxon>Fungi</taxon>
        <taxon>Dikarya</taxon>
        <taxon>Ascomycota</taxon>
        <taxon>Pezizomycotina</taxon>
        <taxon>Pezizomycetes</taxon>
        <taxon>Pezizales</taxon>
        <taxon>Ascobolaceae</taxon>
        <taxon>Ascobolus</taxon>
    </lineage>
</organism>
<sequence length="218" mass="25850">MAQWTPWRSSFLEIFQPATFRVESELLLQWYRAEASAGAPVVLKTHQTYRTGVEDLYDTWISMTRKLLTLADQLSSNPLKVELQTLQNTKDKRTKALVNHRIWVKRNAPKNRIIPGYLPARIEIEHDYGNFRIRNQRKLVSESQMKLVEVVLKRWLRKQDELRAAVLALDNDTEEDWTRVIHTIVHMGRESIQLLHFIVRLRSESIESRIWRHLEAQE</sequence>
<protein>
    <submittedName>
        <fullName evidence="1">Uncharacterized protein</fullName>
    </submittedName>
</protein>
<keyword evidence="2" id="KW-1185">Reference proteome</keyword>
<name>A0A3N4HKV4_ASCIM</name>